<protein>
    <submittedName>
        <fullName evidence="2">DUF1192 domain-containing protein</fullName>
    </submittedName>
</protein>
<keyword evidence="1" id="KW-0175">Coiled coil</keyword>
<accession>A0ABV7VHD9</accession>
<evidence type="ECO:0000256" key="1">
    <source>
        <dbReference type="SAM" id="Coils"/>
    </source>
</evidence>
<keyword evidence="3" id="KW-1185">Reference proteome</keyword>
<feature type="coiled-coil region" evidence="1">
    <location>
        <begin position="21"/>
        <end position="48"/>
    </location>
</feature>
<dbReference type="RefSeq" id="WP_379727112.1">
    <property type="nucleotide sequence ID" value="NZ_JBHRYJ010000002.1"/>
</dbReference>
<dbReference type="InterPro" id="IPR009579">
    <property type="entry name" value="DUF1192"/>
</dbReference>
<dbReference type="EMBL" id="JBHRYJ010000002">
    <property type="protein sequence ID" value="MFC3676457.1"/>
    <property type="molecule type" value="Genomic_DNA"/>
</dbReference>
<proteinExistence type="predicted"/>
<dbReference type="Pfam" id="PF06698">
    <property type="entry name" value="DUF1192"/>
    <property type="match status" value="1"/>
</dbReference>
<evidence type="ECO:0000313" key="3">
    <source>
        <dbReference type="Proteomes" id="UP001595711"/>
    </source>
</evidence>
<name>A0ABV7VHD9_9PROT</name>
<comment type="caution">
    <text evidence="2">The sequence shown here is derived from an EMBL/GenBank/DDBJ whole genome shotgun (WGS) entry which is preliminary data.</text>
</comment>
<sequence>MDWDEATTRKPAAPKYDVMSIEDLETRIADLEAEIATIRGVIKQKQAARGAASGFFKS</sequence>
<organism evidence="2 3">
    <name type="scientific">Ferrovibrio xuzhouensis</name>
    <dbReference type="NCBI Taxonomy" id="1576914"/>
    <lineage>
        <taxon>Bacteria</taxon>
        <taxon>Pseudomonadati</taxon>
        <taxon>Pseudomonadota</taxon>
        <taxon>Alphaproteobacteria</taxon>
        <taxon>Rhodospirillales</taxon>
        <taxon>Rhodospirillaceae</taxon>
        <taxon>Ferrovibrio</taxon>
    </lineage>
</organism>
<reference evidence="3" key="1">
    <citation type="journal article" date="2019" name="Int. J. Syst. Evol. Microbiol.">
        <title>The Global Catalogue of Microorganisms (GCM) 10K type strain sequencing project: providing services to taxonomists for standard genome sequencing and annotation.</title>
        <authorList>
            <consortium name="The Broad Institute Genomics Platform"/>
            <consortium name="The Broad Institute Genome Sequencing Center for Infectious Disease"/>
            <person name="Wu L."/>
            <person name="Ma J."/>
        </authorList>
    </citation>
    <scope>NUCLEOTIDE SEQUENCE [LARGE SCALE GENOMIC DNA]</scope>
    <source>
        <strain evidence="3">KCTC 42182</strain>
    </source>
</reference>
<gene>
    <name evidence="2" type="ORF">ACFOOQ_12945</name>
</gene>
<evidence type="ECO:0000313" key="2">
    <source>
        <dbReference type="EMBL" id="MFC3676457.1"/>
    </source>
</evidence>
<dbReference type="Proteomes" id="UP001595711">
    <property type="component" value="Unassembled WGS sequence"/>
</dbReference>